<accession>A0ABP3RVG6</accession>
<feature type="compositionally biased region" description="Polar residues" evidence="1">
    <location>
        <begin position="35"/>
        <end position="47"/>
    </location>
</feature>
<gene>
    <name evidence="2" type="ORF">GCM10008943_32400</name>
</gene>
<evidence type="ECO:0000313" key="3">
    <source>
        <dbReference type="Proteomes" id="UP001424441"/>
    </source>
</evidence>
<keyword evidence="3" id="KW-1185">Reference proteome</keyword>
<evidence type="ECO:0000256" key="1">
    <source>
        <dbReference type="SAM" id="MobiDB-lite"/>
    </source>
</evidence>
<dbReference type="RefSeq" id="WP_343808081.1">
    <property type="nucleotide sequence ID" value="NZ_BAAADE010000014.1"/>
</dbReference>
<organism evidence="2 3">
    <name type="scientific">Paenochrobactrum glaciei</name>
    <dbReference type="NCBI Taxonomy" id="486407"/>
    <lineage>
        <taxon>Bacteria</taxon>
        <taxon>Pseudomonadati</taxon>
        <taxon>Pseudomonadota</taxon>
        <taxon>Alphaproteobacteria</taxon>
        <taxon>Hyphomicrobiales</taxon>
        <taxon>Brucellaceae</taxon>
        <taxon>Paenochrobactrum</taxon>
    </lineage>
</organism>
<sequence length="69" mass="7289">MCFKAPDVKTPDAPAVPDADAEAAKSRRAAEQDASRQAQGRASTIITTPLGAQDYGNEANRRRTVIGGF</sequence>
<name>A0ABP3RVG6_9HYPH</name>
<comment type="caution">
    <text evidence="2">The sequence shown here is derived from an EMBL/GenBank/DDBJ whole genome shotgun (WGS) entry which is preliminary data.</text>
</comment>
<protein>
    <submittedName>
        <fullName evidence="2">Uncharacterized protein</fullName>
    </submittedName>
</protein>
<feature type="compositionally biased region" description="Basic and acidic residues" evidence="1">
    <location>
        <begin position="1"/>
        <end position="10"/>
    </location>
</feature>
<reference evidence="3" key="1">
    <citation type="journal article" date="2019" name="Int. J. Syst. Evol. Microbiol.">
        <title>The Global Catalogue of Microorganisms (GCM) 10K type strain sequencing project: providing services to taxonomists for standard genome sequencing and annotation.</title>
        <authorList>
            <consortium name="The Broad Institute Genomics Platform"/>
            <consortium name="The Broad Institute Genome Sequencing Center for Infectious Disease"/>
            <person name="Wu L."/>
            <person name="Ma J."/>
        </authorList>
    </citation>
    <scope>NUCLEOTIDE SEQUENCE [LARGE SCALE GENOMIC DNA]</scope>
    <source>
        <strain evidence="3">JCM 15115</strain>
    </source>
</reference>
<feature type="region of interest" description="Disordered" evidence="1">
    <location>
        <begin position="1"/>
        <end position="69"/>
    </location>
</feature>
<dbReference type="Proteomes" id="UP001424441">
    <property type="component" value="Unassembled WGS sequence"/>
</dbReference>
<dbReference type="EMBL" id="BAAADE010000014">
    <property type="protein sequence ID" value="GAA0614790.1"/>
    <property type="molecule type" value="Genomic_DNA"/>
</dbReference>
<feature type="compositionally biased region" description="Basic and acidic residues" evidence="1">
    <location>
        <begin position="22"/>
        <end position="34"/>
    </location>
</feature>
<proteinExistence type="predicted"/>
<evidence type="ECO:0000313" key="2">
    <source>
        <dbReference type="EMBL" id="GAA0614790.1"/>
    </source>
</evidence>